<protein>
    <recommendedName>
        <fullName evidence="4">Low affinity iron permease family protein</fullName>
    </recommendedName>
</protein>
<feature type="transmembrane region" description="Helical" evidence="1">
    <location>
        <begin position="54"/>
        <end position="73"/>
    </location>
</feature>
<evidence type="ECO:0008006" key="4">
    <source>
        <dbReference type="Google" id="ProtNLM"/>
    </source>
</evidence>
<dbReference type="Pfam" id="PF04120">
    <property type="entry name" value="Iron_permease"/>
    <property type="match status" value="1"/>
</dbReference>
<dbReference type="EMBL" id="LMZQ01000013">
    <property type="protein sequence ID" value="KRT15077.1"/>
    <property type="molecule type" value="Genomic_DNA"/>
</dbReference>
<keyword evidence="1" id="KW-1133">Transmembrane helix</keyword>
<dbReference type="GO" id="GO:0055085">
    <property type="term" value="P:transmembrane transport"/>
    <property type="evidence" value="ECO:0007669"/>
    <property type="project" value="InterPro"/>
</dbReference>
<accession>A0A0T5VPG8</accession>
<keyword evidence="3" id="KW-1185">Reference proteome</keyword>
<keyword evidence="1" id="KW-0812">Transmembrane</keyword>
<keyword evidence="1" id="KW-0472">Membrane</keyword>
<gene>
    <name evidence="2" type="ORF">ASU31_16920</name>
</gene>
<reference evidence="2 3" key="1">
    <citation type="submission" date="2015-11" db="EMBL/GenBank/DDBJ databases">
        <title>Sequence of Pedobacter ginsenosidimutans.</title>
        <authorList>
            <person name="Carson E."/>
            <person name="Keyser V."/>
            <person name="Newman J."/>
            <person name="Miller J."/>
        </authorList>
    </citation>
    <scope>NUCLEOTIDE SEQUENCE [LARGE SCALE GENOMIC DNA]</scope>
    <source>
        <strain evidence="2 3">KACC 14530</strain>
    </source>
</reference>
<evidence type="ECO:0000313" key="3">
    <source>
        <dbReference type="Proteomes" id="UP000051950"/>
    </source>
</evidence>
<evidence type="ECO:0000313" key="2">
    <source>
        <dbReference type="EMBL" id="KRT15077.1"/>
    </source>
</evidence>
<dbReference type="STRING" id="687842.ASU31_16920"/>
<dbReference type="OrthoDB" id="119761at2"/>
<feature type="transmembrane region" description="Helical" evidence="1">
    <location>
        <begin position="20"/>
        <end position="42"/>
    </location>
</feature>
<name>A0A0T5VPG8_9SPHI</name>
<dbReference type="RefSeq" id="WP_057933528.1">
    <property type="nucleotide sequence ID" value="NZ_LMZQ01000013.1"/>
</dbReference>
<evidence type="ECO:0000256" key="1">
    <source>
        <dbReference type="SAM" id="Phobius"/>
    </source>
</evidence>
<dbReference type="InterPro" id="IPR007251">
    <property type="entry name" value="Iron_permease_Fet4"/>
</dbReference>
<proteinExistence type="predicted"/>
<sequence>MAKSKNDTKRNNFFEKFANVATKFTGSSVAFIAATAIVVIWAVTGPLFNYSETWQLVINTGTTIITFLMVFLIQKAQNKDGKAIQLKLNELIAAQQGASNRMVDIEDLSEKELDQLHKFYVTIATLAKKEADIHCSHSIDVAEALNESKLKLNKHFKHHDNESARSKS</sequence>
<dbReference type="AlphaFoldDB" id="A0A0T5VPG8"/>
<dbReference type="Proteomes" id="UP000051950">
    <property type="component" value="Unassembled WGS sequence"/>
</dbReference>
<comment type="caution">
    <text evidence="2">The sequence shown here is derived from an EMBL/GenBank/DDBJ whole genome shotgun (WGS) entry which is preliminary data.</text>
</comment>
<organism evidence="2 3">
    <name type="scientific">Pedobacter ginsenosidimutans</name>
    <dbReference type="NCBI Taxonomy" id="687842"/>
    <lineage>
        <taxon>Bacteria</taxon>
        <taxon>Pseudomonadati</taxon>
        <taxon>Bacteroidota</taxon>
        <taxon>Sphingobacteriia</taxon>
        <taxon>Sphingobacteriales</taxon>
        <taxon>Sphingobacteriaceae</taxon>
        <taxon>Pedobacter</taxon>
    </lineage>
</organism>